<dbReference type="Proteomes" id="UP000298517">
    <property type="component" value="Unassembled WGS sequence"/>
</dbReference>
<dbReference type="OrthoDB" id="1119476at2"/>
<keyword evidence="2" id="KW-1185">Reference proteome</keyword>
<name>A0A4Y8AWE2_9FLAO</name>
<accession>A0A4Y8AWE2</accession>
<dbReference type="RefSeq" id="WP_134246821.1">
    <property type="nucleotide sequence ID" value="NZ_SNQI01000001.1"/>
</dbReference>
<dbReference type="PROSITE" id="PS51257">
    <property type="entry name" value="PROKAR_LIPOPROTEIN"/>
    <property type="match status" value="1"/>
</dbReference>
<comment type="caution">
    <text evidence="1">The sequence shown here is derived from an EMBL/GenBank/DDBJ whole genome shotgun (WGS) entry which is preliminary data.</text>
</comment>
<evidence type="ECO:0000313" key="1">
    <source>
        <dbReference type="EMBL" id="TEW76811.1"/>
    </source>
</evidence>
<organism evidence="1 2">
    <name type="scientific">Gramella jeungdoensis</name>
    <dbReference type="NCBI Taxonomy" id="708091"/>
    <lineage>
        <taxon>Bacteria</taxon>
        <taxon>Pseudomonadati</taxon>
        <taxon>Bacteroidota</taxon>
        <taxon>Flavobacteriia</taxon>
        <taxon>Flavobacteriales</taxon>
        <taxon>Flavobacteriaceae</taxon>
        <taxon>Christiangramia</taxon>
    </lineage>
</organism>
<proteinExistence type="predicted"/>
<protein>
    <submittedName>
        <fullName evidence="1">Uncharacterized protein</fullName>
    </submittedName>
</protein>
<dbReference type="AlphaFoldDB" id="A0A4Y8AWE2"/>
<reference evidence="1 2" key="1">
    <citation type="journal article" date="2011" name="J. Microbiol.">
        <title>Gramella jeungdoensis sp. nov., isolated from a solar saltern in Korea.</title>
        <authorList>
            <person name="Joung Y."/>
            <person name="Kim H."/>
            <person name="Jang T."/>
            <person name="Ahn T.S."/>
            <person name="Joh K."/>
        </authorList>
    </citation>
    <scope>NUCLEOTIDE SEQUENCE [LARGE SCALE GENOMIC DNA]</scope>
    <source>
        <strain evidence="1 2">KCTC 23123</strain>
    </source>
</reference>
<evidence type="ECO:0000313" key="2">
    <source>
        <dbReference type="Proteomes" id="UP000298517"/>
    </source>
</evidence>
<gene>
    <name evidence="1" type="ORF">E2488_02900</name>
</gene>
<sequence length="148" mass="17298">MKRLLQLTLVLFIAISCELKKDDSCFSPPRQFNFDLVDATSLENLFVNETFTESAIKVYDETDEEVEFSLVFHDGRYILFLVDIGWELDPKTYTIELNSEISIVFTLDVDQIQSGSCTYFEVKEFDVEDYEYEELWPSGIIQIKMDLN</sequence>
<dbReference type="EMBL" id="SNQI01000001">
    <property type="protein sequence ID" value="TEW76811.1"/>
    <property type="molecule type" value="Genomic_DNA"/>
</dbReference>